<dbReference type="EMBL" id="VEPZ02001028">
    <property type="protein sequence ID" value="KAE8700719.1"/>
    <property type="molecule type" value="Genomic_DNA"/>
</dbReference>
<dbReference type="InterPro" id="IPR053151">
    <property type="entry name" value="RNase_H-like"/>
</dbReference>
<dbReference type="AlphaFoldDB" id="A0A6A3ACZ0"/>
<gene>
    <name evidence="2" type="ORF">F3Y22_tig00110556pilonHSYRG00635</name>
</gene>
<dbReference type="PANTHER" id="PTHR47723:SF19">
    <property type="entry name" value="POLYNUCLEOTIDYL TRANSFERASE, RIBONUCLEASE H-LIKE SUPERFAMILY PROTEIN"/>
    <property type="match status" value="1"/>
</dbReference>
<dbReference type="InterPro" id="IPR044730">
    <property type="entry name" value="RNase_H-like_dom_plant"/>
</dbReference>
<dbReference type="SUPFAM" id="SSF53098">
    <property type="entry name" value="Ribonuclease H-like"/>
    <property type="match status" value="1"/>
</dbReference>
<evidence type="ECO:0000313" key="2">
    <source>
        <dbReference type="EMBL" id="KAE8700719.1"/>
    </source>
</evidence>
<dbReference type="PANTHER" id="PTHR47723">
    <property type="entry name" value="OS05G0353850 PROTEIN"/>
    <property type="match status" value="1"/>
</dbReference>
<feature type="domain" description="RNase H type-1" evidence="1">
    <location>
        <begin position="80"/>
        <end position="138"/>
    </location>
</feature>
<evidence type="ECO:0000259" key="1">
    <source>
        <dbReference type="Pfam" id="PF13456"/>
    </source>
</evidence>
<dbReference type="Proteomes" id="UP000436088">
    <property type="component" value="Unassembled WGS sequence"/>
</dbReference>
<comment type="caution">
    <text evidence="2">The sequence shown here is derived from an EMBL/GenBank/DDBJ whole genome shotgun (WGS) entry which is preliminary data.</text>
</comment>
<name>A0A6A3ACZ0_HIBSY</name>
<protein>
    <recommendedName>
        <fullName evidence="1">RNase H type-1 domain-containing protein</fullName>
    </recommendedName>
</protein>
<reference evidence="2" key="1">
    <citation type="submission" date="2019-09" db="EMBL/GenBank/DDBJ databases">
        <title>Draft genome information of white flower Hibiscus syriacus.</title>
        <authorList>
            <person name="Kim Y.-M."/>
        </authorList>
    </citation>
    <scope>NUCLEOTIDE SEQUENCE [LARGE SCALE GENOMIC DNA]</scope>
    <source>
        <strain evidence="2">YM2019G1</strain>
    </source>
</reference>
<evidence type="ECO:0000313" key="3">
    <source>
        <dbReference type="Proteomes" id="UP000436088"/>
    </source>
</evidence>
<sequence>MGQETILEQLEGIRAREAITKARNPEMHQSRGIIQWTIPPDEWVKVNTDGARNNQNGYATCSGIIRNNQGEWIRGFEKPKVIVETDNAEAFQLCSTGRRRMPAPTIMQHIEELVNRSWEAFSQTRREANRIADELAKLVRQDDFEGIVFQEPPRITLPHPQEKARPIGNIRLATE</sequence>
<dbReference type="GO" id="GO:0003676">
    <property type="term" value="F:nucleic acid binding"/>
    <property type="evidence" value="ECO:0007669"/>
    <property type="project" value="InterPro"/>
</dbReference>
<dbReference type="Pfam" id="PF13456">
    <property type="entry name" value="RVT_3"/>
    <property type="match status" value="1"/>
</dbReference>
<organism evidence="2 3">
    <name type="scientific">Hibiscus syriacus</name>
    <name type="common">Rose of Sharon</name>
    <dbReference type="NCBI Taxonomy" id="106335"/>
    <lineage>
        <taxon>Eukaryota</taxon>
        <taxon>Viridiplantae</taxon>
        <taxon>Streptophyta</taxon>
        <taxon>Embryophyta</taxon>
        <taxon>Tracheophyta</taxon>
        <taxon>Spermatophyta</taxon>
        <taxon>Magnoliopsida</taxon>
        <taxon>eudicotyledons</taxon>
        <taxon>Gunneridae</taxon>
        <taxon>Pentapetalae</taxon>
        <taxon>rosids</taxon>
        <taxon>malvids</taxon>
        <taxon>Malvales</taxon>
        <taxon>Malvaceae</taxon>
        <taxon>Malvoideae</taxon>
        <taxon>Hibiscus</taxon>
    </lineage>
</organism>
<dbReference type="InterPro" id="IPR012337">
    <property type="entry name" value="RNaseH-like_sf"/>
</dbReference>
<dbReference type="GO" id="GO:0004523">
    <property type="term" value="F:RNA-DNA hybrid ribonuclease activity"/>
    <property type="evidence" value="ECO:0007669"/>
    <property type="project" value="InterPro"/>
</dbReference>
<keyword evidence="3" id="KW-1185">Reference proteome</keyword>
<accession>A0A6A3ACZ0</accession>
<proteinExistence type="predicted"/>
<dbReference type="CDD" id="cd06222">
    <property type="entry name" value="RNase_H_like"/>
    <property type="match status" value="1"/>
</dbReference>
<dbReference type="InterPro" id="IPR002156">
    <property type="entry name" value="RNaseH_domain"/>
</dbReference>